<dbReference type="KEGG" id="vff:VITFI_CDS0172"/>
<evidence type="ECO:0000313" key="1">
    <source>
        <dbReference type="EMBL" id="ASM75951.1"/>
    </source>
</evidence>
<reference evidence="1 2" key="1">
    <citation type="submission" date="2017-07" db="EMBL/GenBank/DDBJ databases">
        <title>Complete Genome Sequence of the cosmetic ferment Vitreoscilla filiformis (ATCC15551).</title>
        <authorList>
            <person name="Contreras S."/>
            <person name="Sagory-Zalkind P."/>
            <person name="Blanquart H."/>
            <person name="Iltis A."/>
            <person name="Morand S.C."/>
        </authorList>
    </citation>
    <scope>NUCLEOTIDE SEQUENCE [LARGE SCALE GENOMIC DNA]</scope>
    <source>
        <strain evidence="1 2">ATCC 15551</strain>
    </source>
</reference>
<dbReference type="EMBL" id="CP022423">
    <property type="protein sequence ID" value="ASM75951.1"/>
    <property type="molecule type" value="Genomic_DNA"/>
</dbReference>
<dbReference type="AlphaFoldDB" id="A0A221KAA4"/>
<proteinExistence type="predicted"/>
<accession>A0A221KAA4</accession>
<gene>
    <name evidence="1" type="ORF">VITFI_CDS0172</name>
</gene>
<evidence type="ECO:0000313" key="2">
    <source>
        <dbReference type="Proteomes" id="UP000199729"/>
    </source>
</evidence>
<protein>
    <recommendedName>
        <fullName evidence="3">DUF721 domain-containing protein</fullName>
    </recommendedName>
</protein>
<organism evidence="1 2">
    <name type="scientific">Vitreoscilla filiformis</name>
    <dbReference type="NCBI Taxonomy" id="63"/>
    <lineage>
        <taxon>Bacteria</taxon>
        <taxon>Pseudomonadati</taxon>
        <taxon>Pseudomonadota</taxon>
        <taxon>Betaproteobacteria</taxon>
        <taxon>Neisseriales</taxon>
        <taxon>Neisseriaceae</taxon>
        <taxon>Vitreoscilla</taxon>
    </lineage>
</organism>
<sequence length="109" mass="11993">MNHPTQQPHTRPITEALGAHNVLGQLLARVRQSQARFDAIQSTLPRSLRAHVRPGVLDDSSWHLMAANAAVAAKLKQCLPLVSQVLRDAGWPTLALKIKIQAPVSMPRR</sequence>
<name>A0A221KAA4_VITFI</name>
<evidence type="ECO:0008006" key="3">
    <source>
        <dbReference type="Google" id="ProtNLM"/>
    </source>
</evidence>
<dbReference type="Proteomes" id="UP000199729">
    <property type="component" value="Chromosome"/>
</dbReference>
<keyword evidence="2" id="KW-1185">Reference proteome</keyword>